<comment type="caution">
    <text evidence="1">The sequence shown here is derived from an EMBL/GenBank/DDBJ whole genome shotgun (WGS) entry which is preliminary data.</text>
</comment>
<dbReference type="AlphaFoldDB" id="A0A3E1P066"/>
<gene>
    <name evidence="1" type="ORF">DXN04_16640</name>
</gene>
<evidence type="ECO:0000313" key="1">
    <source>
        <dbReference type="EMBL" id="RFM33587.1"/>
    </source>
</evidence>
<reference evidence="1 2" key="1">
    <citation type="submission" date="2018-08" db="EMBL/GenBank/DDBJ databases">
        <title>Chitinophaga sp. K20C18050901, a novel bacterium isolated from forest soil.</title>
        <authorList>
            <person name="Wang C."/>
        </authorList>
    </citation>
    <scope>NUCLEOTIDE SEQUENCE [LARGE SCALE GENOMIC DNA]</scope>
    <source>
        <strain evidence="1 2">K20C18050901</strain>
    </source>
</reference>
<accession>A0A3E1P066</accession>
<sequence length="88" mass="9791">MMVVFAPAIYLYLYKYNPPHEKLPAAIAVAAPIIKNNYPLLPTCYPPLILNKVVMPIAGVPRRLDRYVVNKEVSLLLTGQSNRNGIGI</sequence>
<dbReference type="EMBL" id="QTJV01000006">
    <property type="protein sequence ID" value="RFM33587.1"/>
    <property type="molecule type" value="Genomic_DNA"/>
</dbReference>
<name>A0A3E1P066_9BACT</name>
<organism evidence="1 2">
    <name type="scientific">Chitinophaga silvisoli</name>
    <dbReference type="NCBI Taxonomy" id="2291814"/>
    <lineage>
        <taxon>Bacteria</taxon>
        <taxon>Pseudomonadati</taxon>
        <taxon>Bacteroidota</taxon>
        <taxon>Chitinophagia</taxon>
        <taxon>Chitinophagales</taxon>
        <taxon>Chitinophagaceae</taxon>
        <taxon>Chitinophaga</taxon>
    </lineage>
</organism>
<dbReference type="Proteomes" id="UP000261174">
    <property type="component" value="Unassembled WGS sequence"/>
</dbReference>
<evidence type="ECO:0000313" key="2">
    <source>
        <dbReference type="Proteomes" id="UP000261174"/>
    </source>
</evidence>
<keyword evidence="2" id="KW-1185">Reference proteome</keyword>
<proteinExistence type="predicted"/>
<protein>
    <submittedName>
        <fullName evidence="1">Uncharacterized protein</fullName>
    </submittedName>
</protein>